<organism evidence="1 2">
    <name type="scientific">Undibacterium umbellatum</name>
    <dbReference type="NCBI Taxonomy" id="2762300"/>
    <lineage>
        <taxon>Bacteria</taxon>
        <taxon>Pseudomonadati</taxon>
        <taxon>Pseudomonadota</taxon>
        <taxon>Betaproteobacteria</taxon>
        <taxon>Burkholderiales</taxon>
        <taxon>Oxalobacteraceae</taxon>
        <taxon>Undibacterium</taxon>
    </lineage>
</organism>
<accession>A0ABR6ZG38</accession>
<dbReference type="RefSeq" id="WP_186956028.1">
    <property type="nucleotide sequence ID" value="NZ_JACOFX010000017.1"/>
</dbReference>
<evidence type="ECO:0000313" key="2">
    <source>
        <dbReference type="Proteomes" id="UP000646911"/>
    </source>
</evidence>
<proteinExistence type="predicted"/>
<sequence>MGRAGTSLVSRIKFKDRFSMRAVVTTPTPYAAMLALMLASLVMISPSQAQGTAHTNAVAASSANSASSASSASAAEATDELPSVEVKAVRDPAILPYKTAYELISKVRAASKDKVEILIRVISNKTHAPIPNLDIYLDSKETRKKLDISSTGYIAVPLDPVAYAEGAEFVTNQKKGSMEAHVLLVPKLPKDVFKYADISESIDAAQLAIKELVPWYLRLFMPSVNSIGICYAGQNQTVLVKGSEEQQLPANSDGTDPLKNKVHCAKFVAKDVANAKDNLIMPAAGWQAIFM</sequence>
<name>A0ABR6ZG38_9BURK</name>
<protein>
    <submittedName>
        <fullName evidence="1">Uncharacterized protein</fullName>
    </submittedName>
</protein>
<evidence type="ECO:0000313" key="1">
    <source>
        <dbReference type="EMBL" id="MBC3910526.1"/>
    </source>
</evidence>
<gene>
    <name evidence="1" type="ORF">H8L47_23450</name>
</gene>
<keyword evidence="2" id="KW-1185">Reference proteome</keyword>
<reference evidence="1 2" key="1">
    <citation type="submission" date="2020-08" db="EMBL/GenBank/DDBJ databases">
        <title>Novel species isolated from subtropical streams in China.</title>
        <authorList>
            <person name="Lu H."/>
        </authorList>
    </citation>
    <scope>NUCLEOTIDE SEQUENCE [LARGE SCALE GENOMIC DNA]</scope>
    <source>
        <strain evidence="1 2">NL8W</strain>
    </source>
</reference>
<dbReference type="Proteomes" id="UP000646911">
    <property type="component" value="Unassembled WGS sequence"/>
</dbReference>
<comment type="caution">
    <text evidence="1">The sequence shown here is derived from an EMBL/GenBank/DDBJ whole genome shotgun (WGS) entry which is preliminary data.</text>
</comment>
<dbReference type="EMBL" id="JACOFX010000017">
    <property type="protein sequence ID" value="MBC3910526.1"/>
    <property type="molecule type" value="Genomic_DNA"/>
</dbReference>